<dbReference type="InterPro" id="IPR039425">
    <property type="entry name" value="RNA_pol_sigma-70-like"/>
</dbReference>
<evidence type="ECO:0000256" key="3">
    <source>
        <dbReference type="ARBA" id="ARBA00023082"/>
    </source>
</evidence>
<dbReference type="SUPFAM" id="SSF88659">
    <property type="entry name" value="Sigma3 and sigma4 domains of RNA polymerase sigma factors"/>
    <property type="match status" value="1"/>
</dbReference>
<protein>
    <recommendedName>
        <fullName evidence="6">RNA polymerase sigma factor</fullName>
    </recommendedName>
</protein>
<evidence type="ECO:0000313" key="10">
    <source>
        <dbReference type="Proteomes" id="UP000250369"/>
    </source>
</evidence>
<dbReference type="SUPFAM" id="SSF88946">
    <property type="entry name" value="Sigma2 domain of RNA polymerase sigma factors"/>
    <property type="match status" value="1"/>
</dbReference>
<dbReference type="Gene3D" id="1.10.10.10">
    <property type="entry name" value="Winged helix-like DNA-binding domain superfamily/Winged helix DNA-binding domain"/>
    <property type="match status" value="1"/>
</dbReference>
<keyword evidence="2 6" id="KW-0805">Transcription regulation</keyword>
<keyword evidence="4 6" id="KW-0238">DNA-binding</keyword>
<feature type="domain" description="RNA polymerase sigma factor 70 region 4 type 2" evidence="8">
    <location>
        <begin position="118"/>
        <end position="168"/>
    </location>
</feature>
<proteinExistence type="inferred from homology"/>
<dbReference type="GO" id="GO:0003677">
    <property type="term" value="F:DNA binding"/>
    <property type="evidence" value="ECO:0007669"/>
    <property type="project" value="UniProtKB-KW"/>
</dbReference>
<evidence type="ECO:0000256" key="2">
    <source>
        <dbReference type="ARBA" id="ARBA00023015"/>
    </source>
</evidence>
<keyword evidence="5 6" id="KW-0804">Transcription</keyword>
<feature type="domain" description="RNA polymerase sigma-70 region 2" evidence="7">
    <location>
        <begin position="22"/>
        <end position="89"/>
    </location>
</feature>
<dbReference type="PANTHER" id="PTHR43133">
    <property type="entry name" value="RNA POLYMERASE ECF-TYPE SIGMA FACTO"/>
    <property type="match status" value="1"/>
</dbReference>
<dbReference type="InterPro" id="IPR013249">
    <property type="entry name" value="RNA_pol_sigma70_r4_t2"/>
</dbReference>
<keyword evidence="3 6" id="KW-0731">Sigma factor</keyword>
<dbReference type="InterPro" id="IPR013324">
    <property type="entry name" value="RNA_pol_sigma_r3/r4-like"/>
</dbReference>
<reference evidence="9 10" key="1">
    <citation type="journal article" date="2009" name="Int. J. Syst. Evol. Microbiol.">
        <title>Paenibacillus contaminans sp. nov., isolated from a contaminated laboratory plate.</title>
        <authorList>
            <person name="Chou J.H."/>
            <person name="Lee J.H."/>
            <person name="Lin M.C."/>
            <person name="Chang P.S."/>
            <person name="Arun A.B."/>
            <person name="Young C.C."/>
            <person name="Chen W.M."/>
        </authorList>
    </citation>
    <scope>NUCLEOTIDE SEQUENCE [LARGE SCALE GENOMIC DNA]</scope>
    <source>
        <strain evidence="9 10">CKOBP-6</strain>
    </source>
</reference>
<comment type="similarity">
    <text evidence="1 6">Belongs to the sigma-70 factor family. ECF subfamily.</text>
</comment>
<evidence type="ECO:0000256" key="1">
    <source>
        <dbReference type="ARBA" id="ARBA00010641"/>
    </source>
</evidence>
<dbReference type="InterPro" id="IPR014284">
    <property type="entry name" value="RNA_pol_sigma-70_dom"/>
</dbReference>
<name>A0A329MM21_9BACL</name>
<evidence type="ECO:0000256" key="4">
    <source>
        <dbReference type="ARBA" id="ARBA00023125"/>
    </source>
</evidence>
<dbReference type="Pfam" id="PF08281">
    <property type="entry name" value="Sigma70_r4_2"/>
    <property type="match status" value="1"/>
</dbReference>
<dbReference type="OrthoDB" id="1706725at2"/>
<dbReference type="InterPro" id="IPR036388">
    <property type="entry name" value="WH-like_DNA-bd_sf"/>
</dbReference>
<evidence type="ECO:0000259" key="7">
    <source>
        <dbReference type="Pfam" id="PF04542"/>
    </source>
</evidence>
<sequence>MDEEQQWIKLFLQGDDAGFEHLVLKYRQSAISFGQQFVKDYYIAEDIAQESFAEIYVHRARFNPAYKFKPYLYTVIRNKCVDYARKHARFKHVELESEIVATRSAEEAVLQQEKRTFLQDKLLMLKEDYRTAIHLIDLEQFSYKEAADVMGKNVMQMKILIYRARQKMKRYLEQEG</sequence>
<dbReference type="GO" id="GO:0006950">
    <property type="term" value="P:response to stress"/>
    <property type="evidence" value="ECO:0007669"/>
    <property type="project" value="UniProtKB-ARBA"/>
</dbReference>
<evidence type="ECO:0000256" key="5">
    <source>
        <dbReference type="ARBA" id="ARBA00023163"/>
    </source>
</evidence>
<dbReference type="AlphaFoldDB" id="A0A329MM21"/>
<dbReference type="Pfam" id="PF04542">
    <property type="entry name" value="Sigma70_r2"/>
    <property type="match status" value="1"/>
</dbReference>
<dbReference type="PANTHER" id="PTHR43133:SF8">
    <property type="entry name" value="RNA POLYMERASE SIGMA FACTOR HI_1459-RELATED"/>
    <property type="match status" value="1"/>
</dbReference>
<dbReference type="Proteomes" id="UP000250369">
    <property type="component" value="Unassembled WGS sequence"/>
</dbReference>
<dbReference type="Gene3D" id="1.10.1740.10">
    <property type="match status" value="1"/>
</dbReference>
<evidence type="ECO:0000259" key="8">
    <source>
        <dbReference type="Pfam" id="PF08281"/>
    </source>
</evidence>
<dbReference type="InterPro" id="IPR000838">
    <property type="entry name" value="RNA_pol_sigma70_ECF_CS"/>
</dbReference>
<dbReference type="CDD" id="cd06171">
    <property type="entry name" value="Sigma70_r4"/>
    <property type="match status" value="1"/>
</dbReference>
<evidence type="ECO:0000256" key="6">
    <source>
        <dbReference type="RuleBase" id="RU000716"/>
    </source>
</evidence>
<dbReference type="GO" id="GO:0006352">
    <property type="term" value="P:DNA-templated transcription initiation"/>
    <property type="evidence" value="ECO:0007669"/>
    <property type="project" value="InterPro"/>
</dbReference>
<comment type="caution">
    <text evidence="9">The sequence shown here is derived from an EMBL/GenBank/DDBJ whole genome shotgun (WGS) entry which is preliminary data.</text>
</comment>
<evidence type="ECO:0000313" key="9">
    <source>
        <dbReference type="EMBL" id="RAV20652.1"/>
    </source>
</evidence>
<dbReference type="InterPro" id="IPR013325">
    <property type="entry name" value="RNA_pol_sigma_r2"/>
</dbReference>
<organism evidence="9 10">
    <name type="scientific">Paenibacillus contaminans</name>
    <dbReference type="NCBI Taxonomy" id="450362"/>
    <lineage>
        <taxon>Bacteria</taxon>
        <taxon>Bacillati</taxon>
        <taxon>Bacillota</taxon>
        <taxon>Bacilli</taxon>
        <taxon>Bacillales</taxon>
        <taxon>Paenibacillaceae</taxon>
        <taxon>Paenibacillus</taxon>
    </lineage>
</organism>
<dbReference type="InterPro" id="IPR007627">
    <property type="entry name" value="RNA_pol_sigma70_r2"/>
</dbReference>
<dbReference type="GO" id="GO:0016987">
    <property type="term" value="F:sigma factor activity"/>
    <property type="evidence" value="ECO:0007669"/>
    <property type="project" value="UniProtKB-KW"/>
</dbReference>
<dbReference type="NCBIfam" id="TIGR02937">
    <property type="entry name" value="sigma70-ECF"/>
    <property type="match status" value="1"/>
</dbReference>
<dbReference type="EMBL" id="QMFB01000007">
    <property type="protein sequence ID" value="RAV20652.1"/>
    <property type="molecule type" value="Genomic_DNA"/>
</dbReference>
<keyword evidence="10" id="KW-1185">Reference proteome</keyword>
<accession>A0A329MM21</accession>
<dbReference type="PROSITE" id="PS01063">
    <property type="entry name" value="SIGMA70_ECF"/>
    <property type="match status" value="1"/>
</dbReference>
<dbReference type="RefSeq" id="WP_113031510.1">
    <property type="nucleotide sequence ID" value="NZ_QMFB01000007.1"/>
</dbReference>
<gene>
    <name evidence="9" type="ORF">DQG23_14155</name>
</gene>